<feature type="region of interest" description="Disordered" evidence="1">
    <location>
        <begin position="169"/>
        <end position="194"/>
    </location>
</feature>
<protein>
    <recommendedName>
        <fullName evidence="4">RRM domain-containing protein</fullName>
    </recommendedName>
</protein>
<dbReference type="EMBL" id="BAAFRS010000357">
    <property type="protein sequence ID" value="GAB1227775.1"/>
    <property type="molecule type" value="Genomic_DNA"/>
</dbReference>
<feature type="region of interest" description="Disordered" evidence="1">
    <location>
        <begin position="143"/>
        <end position="162"/>
    </location>
</feature>
<sequence>MSTEQTVPVVNTNKDNSVPQVDTTKPSWSEMIVETKVAATTTTPNVIKEEQKPTGSTKFYKDKYNESDWVLMFYNPSVPLEQWMVKDLLETIDVRARGIRQGKTGKCYADFEDEETWKNVKALSGELVGDVTILVDDVPPRTDAPKNSFNKGQHQGKNSFGVHKKRETFAKKQQHPQKKSNEKEGVKTEKTKKVKKVEPAVVLDETDKEEGWELSDGPVKAIKPKKKAKKQIDGIASTKNYFEGI</sequence>
<dbReference type="Proteomes" id="UP001628156">
    <property type="component" value="Unassembled WGS sequence"/>
</dbReference>
<evidence type="ECO:0008006" key="4">
    <source>
        <dbReference type="Google" id="ProtNLM"/>
    </source>
</evidence>
<feature type="compositionally biased region" description="Basic residues" evidence="1">
    <location>
        <begin position="169"/>
        <end position="178"/>
    </location>
</feature>
<organism evidence="2 3">
    <name type="scientific">Entamoeba nuttalli</name>
    <dbReference type="NCBI Taxonomy" id="412467"/>
    <lineage>
        <taxon>Eukaryota</taxon>
        <taxon>Amoebozoa</taxon>
        <taxon>Evosea</taxon>
        <taxon>Archamoebae</taxon>
        <taxon>Mastigamoebida</taxon>
        <taxon>Entamoebidae</taxon>
        <taxon>Entamoeba</taxon>
    </lineage>
</organism>
<feature type="compositionally biased region" description="Polar residues" evidence="1">
    <location>
        <begin position="145"/>
        <end position="158"/>
    </location>
</feature>
<evidence type="ECO:0000256" key="1">
    <source>
        <dbReference type="SAM" id="MobiDB-lite"/>
    </source>
</evidence>
<keyword evidence="3" id="KW-1185">Reference proteome</keyword>
<gene>
    <name evidence="2" type="ORF">ENUP19_0357G0004</name>
</gene>
<evidence type="ECO:0000313" key="2">
    <source>
        <dbReference type="EMBL" id="GAB1227775.1"/>
    </source>
</evidence>
<evidence type="ECO:0000313" key="3">
    <source>
        <dbReference type="Proteomes" id="UP001628156"/>
    </source>
</evidence>
<comment type="caution">
    <text evidence="2">The sequence shown here is derived from an EMBL/GenBank/DDBJ whole genome shotgun (WGS) entry which is preliminary data.</text>
</comment>
<proteinExistence type="predicted"/>
<name>A0ABQ0DY37_9EUKA</name>
<accession>A0ABQ0DY37</accession>
<reference evidence="2 3" key="1">
    <citation type="journal article" date="2019" name="PLoS Negl. Trop. Dis.">
        <title>Whole genome sequencing of Entamoeba nuttalli reveals mammalian host-related molecular signatures and a novel octapeptide-repeat surface protein.</title>
        <authorList>
            <person name="Tanaka M."/>
            <person name="Makiuchi T."/>
            <person name="Komiyama T."/>
            <person name="Shiina T."/>
            <person name="Osaki K."/>
            <person name="Tachibana H."/>
        </authorList>
    </citation>
    <scope>NUCLEOTIDE SEQUENCE [LARGE SCALE GENOMIC DNA]</scope>
    <source>
        <strain evidence="2 3">P19-061405</strain>
    </source>
</reference>
<feature type="compositionally biased region" description="Basic and acidic residues" evidence="1">
    <location>
        <begin position="179"/>
        <end position="191"/>
    </location>
</feature>
<feature type="region of interest" description="Disordered" evidence="1">
    <location>
        <begin position="1"/>
        <end position="26"/>
    </location>
</feature>